<keyword evidence="3" id="KW-1185">Reference proteome</keyword>
<dbReference type="Proteomes" id="UP001500021">
    <property type="component" value="Unassembled WGS sequence"/>
</dbReference>
<keyword evidence="1" id="KW-0472">Membrane</keyword>
<proteinExistence type="predicted"/>
<keyword evidence="1" id="KW-1133">Transmembrane helix</keyword>
<name>A0ABN1L8F6_9GAMM</name>
<feature type="transmembrane region" description="Helical" evidence="1">
    <location>
        <begin position="82"/>
        <end position="103"/>
    </location>
</feature>
<feature type="transmembrane region" description="Helical" evidence="1">
    <location>
        <begin position="50"/>
        <end position="70"/>
    </location>
</feature>
<reference evidence="2 3" key="1">
    <citation type="journal article" date="2019" name="Int. J. Syst. Evol. Microbiol.">
        <title>The Global Catalogue of Microorganisms (GCM) 10K type strain sequencing project: providing services to taxonomists for standard genome sequencing and annotation.</title>
        <authorList>
            <consortium name="The Broad Institute Genomics Platform"/>
            <consortium name="The Broad Institute Genome Sequencing Center for Infectious Disease"/>
            <person name="Wu L."/>
            <person name="Ma J."/>
        </authorList>
    </citation>
    <scope>NUCLEOTIDE SEQUENCE [LARGE SCALE GENOMIC DNA]</scope>
    <source>
        <strain evidence="2 3">JCM 15608</strain>
    </source>
</reference>
<dbReference type="EMBL" id="BAAAFA010000007">
    <property type="protein sequence ID" value="GAA0818642.1"/>
    <property type="molecule type" value="Genomic_DNA"/>
</dbReference>
<dbReference type="RefSeq" id="WP_215979127.1">
    <property type="nucleotide sequence ID" value="NZ_BAAAFA010000007.1"/>
</dbReference>
<comment type="caution">
    <text evidence="2">The sequence shown here is derived from an EMBL/GenBank/DDBJ whole genome shotgun (WGS) entry which is preliminary data.</text>
</comment>
<gene>
    <name evidence="2" type="ORF">GCM10009111_21610</name>
</gene>
<keyword evidence="1" id="KW-0812">Transmembrane</keyword>
<evidence type="ECO:0000313" key="2">
    <source>
        <dbReference type="EMBL" id="GAA0818642.1"/>
    </source>
</evidence>
<accession>A0ABN1L8F6</accession>
<evidence type="ECO:0000313" key="3">
    <source>
        <dbReference type="Proteomes" id="UP001500021"/>
    </source>
</evidence>
<organism evidence="2 3">
    <name type="scientific">Colwellia asteriadis</name>
    <dbReference type="NCBI Taxonomy" id="517723"/>
    <lineage>
        <taxon>Bacteria</taxon>
        <taxon>Pseudomonadati</taxon>
        <taxon>Pseudomonadota</taxon>
        <taxon>Gammaproteobacteria</taxon>
        <taxon>Alteromonadales</taxon>
        <taxon>Colwelliaceae</taxon>
        <taxon>Colwellia</taxon>
    </lineage>
</organism>
<sequence>MAVINCPSCKKKISDKAKTCSHCNISLNELDSEKMQTIEKINRINKKQRLMNYSFIAMLLFCGGFLFMYWDNVEPGTWQHTSAMVCAVIGFILYIVIRAMLLFTKHKK</sequence>
<protein>
    <submittedName>
        <fullName evidence="2">Zinc ribbon domain-containing protein</fullName>
    </submittedName>
</protein>
<evidence type="ECO:0000256" key="1">
    <source>
        <dbReference type="SAM" id="Phobius"/>
    </source>
</evidence>